<name>A0A8S5Q9Y5_9CAUD</name>
<organism evidence="1">
    <name type="scientific">Siphoviridae sp. ctK6H9</name>
    <dbReference type="NCBI Taxonomy" id="2825436"/>
    <lineage>
        <taxon>Viruses</taxon>
        <taxon>Duplodnaviria</taxon>
        <taxon>Heunggongvirae</taxon>
        <taxon>Uroviricota</taxon>
        <taxon>Caudoviricetes</taxon>
    </lineage>
</organism>
<dbReference type="EMBL" id="BK015611">
    <property type="protein sequence ID" value="DAE15730.1"/>
    <property type="molecule type" value="Genomic_DNA"/>
</dbReference>
<evidence type="ECO:0000313" key="1">
    <source>
        <dbReference type="EMBL" id="DAE15730.1"/>
    </source>
</evidence>
<accession>A0A8S5Q9Y5</accession>
<reference evidence="1" key="1">
    <citation type="journal article" date="2021" name="Proc. Natl. Acad. Sci. U.S.A.">
        <title>A Catalog of Tens of Thousands of Viruses from Human Metagenomes Reveals Hidden Associations with Chronic Diseases.</title>
        <authorList>
            <person name="Tisza M.J."/>
            <person name="Buck C.B."/>
        </authorList>
    </citation>
    <scope>NUCLEOTIDE SEQUENCE</scope>
    <source>
        <strain evidence="1">CtK6H9</strain>
    </source>
</reference>
<protein>
    <submittedName>
        <fullName evidence="1">Uncharacterized protein</fullName>
    </submittedName>
</protein>
<proteinExistence type="predicted"/>
<sequence length="125" mass="13678">MGNRKMRTLILLGTLLAAPCVMAATDAEIVNAVKQRAESGFFPKDVKVVSLKEVNFFPDDRDTVYARFGNVCGKAEVTKGDNKASLVFIAPVVEKASQISIDDPTIYDLTKQGEIAEKDIPNRCK</sequence>